<dbReference type="Proteomes" id="UP000056252">
    <property type="component" value="Chromosome"/>
</dbReference>
<dbReference type="AlphaFoldDB" id="A0A0S2KNJ5"/>
<keyword evidence="1" id="KW-1133">Transmembrane helix</keyword>
<protein>
    <submittedName>
        <fullName evidence="2">Uncharacterized protein</fullName>
    </submittedName>
</protein>
<dbReference type="KEGG" id="peo:AS203_05145"/>
<keyword evidence="1" id="KW-0472">Membrane</keyword>
<keyword evidence="3" id="KW-1185">Reference proteome</keyword>
<dbReference type="STRING" id="76123.AS203_05145"/>
<feature type="transmembrane region" description="Helical" evidence="1">
    <location>
        <begin position="71"/>
        <end position="94"/>
    </location>
</feature>
<dbReference type="eggNOG" id="ENOG50346CR">
    <property type="taxonomic scope" value="Bacteria"/>
</dbReference>
<keyword evidence="1" id="KW-0812">Transmembrane</keyword>
<accession>A0A0S2KNJ5</accession>
<evidence type="ECO:0000256" key="1">
    <source>
        <dbReference type="SAM" id="Phobius"/>
    </source>
</evidence>
<dbReference type="EMBL" id="CP013195">
    <property type="protein sequence ID" value="ALO49867.1"/>
    <property type="molecule type" value="Genomic_DNA"/>
</dbReference>
<sequence length="147" mass="16578">MNNDEIIRELTDRFMAGETSLDEERQLYRYFAGGEVAEDLRPMRELFCSFAAMKSDEEIVAQRKPKPVRLLVRKVFVGVAASAAIMFAVGSLLWSPGRQDYCEAYVYNRHVTDPAQVMQEVDGTLQSLHQNDAAGVDSQLHDIFGTD</sequence>
<gene>
    <name evidence="2" type="ORF">AS203_05145</name>
</gene>
<name>A0A0S2KNJ5_9BACT</name>
<reference evidence="3" key="1">
    <citation type="submission" date="2015-11" db="EMBL/GenBank/DDBJ databases">
        <authorList>
            <person name="Holder M.E."/>
            <person name="Ajami N.J."/>
            <person name="Petrosino J.F."/>
        </authorList>
    </citation>
    <scope>NUCLEOTIDE SEQUENCE [LARGE SCALE GENOMIC DNA]</scope>
    <source>
        <strain evidence="3">F0113</strain>
    </source>
</reference>
<evidence type="ECO:0000313" key="3">
    <source>
        <dbReference type="Proteomes" id="UP000056252"/>
    </source>
</evidence>
<evidence type="ECO:0000313" key="2">
    <source>
        <dbReference type="EMBL" id="ALO49867.1"/>
    </source>
</evidence>
<organism evidence="2 3">
    <name type="scientific">Hoylesella enoeca</name>
    <dbReference type="NCBI Taxonomy" id="76123"/>
    <lineage>
        <taxon>Bacteria</taxon>
        <taxon>Pseudomonadati</taxon>
        <taxon>Bacteroidota</taxon>
        <taxon>Bacteroidia</taxon>
        <taxon>Bacteroidales</taxon>
        <taxon>Prevotellaceae</taxon>
        <taxon>Hoylesella</taxon>
    </lineage>
</organism>
<proteinExistence type="predicted"/>